<dbReference type="PANTHER" id="PTHR35371">
    <property type="entry name" value="INNER MEMBRANE PROTEIN"/>
    <property type="match status" value="1"/>
</dbReference>
<keyword evidence="4 5" id="KW-0472">Membrane</keyword>
<dbReference type="AlphaFoldDB" id="A0AA40C3S4"/>
<dbReference type="Gene3D" id="1.20.120.550">
    <property type="entry name" value="Membrane associated eicosanoid/glutathione metabolism-like domain"/>
    <property type="match status" value="1"/>
</dbReference>
<keyword evidence="7" id="KW-1185">Reference proteome</keyword>
<keyword evidence="3 5" id="KW-1133">Transmembrane helix</keyword>
<dbReference type="InterPro" id="IPR001129">
    <property type="entry name" value="Membr-assoc_MAPEG"/>
</dbReference>
<comment type="caution">
    <text evidence="6">The sequence shown here is derived from an EMBL/GenBank/DDBJ whole genome shotgun (WGS) entry which is preliminary data.</text>
</comment>
<evidence type="ECO:0000256" key="1">
    <source>
        <dbReference type="ARBA" id="ARBA00004370"/>
    </source>
</evidence>
<protein>
    <submittedName>
        <fullName evidence="6">Uncharacterized protein</fullName>
    </submittedName>
</protein>
<reference evidence="6" key="1">
    <citation type="submission" date="2023-06" db="EMBL/GenBank/DDBJ databases">
        <title>Genome-scale phylogeny and comparative genomics of the fungal order Sordariales.</title>
        <authorList>
            <consortium name="Lawrence Berkeley National Laboratory"/>
            <person name="Hensen N."/>
            <person name="Bonometti L."/>
            <person name="Westerberg I."/>
            <person name="Brannstrom I.O."/>
            <person name="Guillou S."/>
            <person name="Cros-Aarteil S."/>
            <person name="Calhoun S."/>
            <person name="Haridas S."/>
            <person name="Kuo A."/>
            <person name="Mondo S."/>
            <person name="Pangilinan J."/>
            <person name="Riley R."/>
            <person name="Labutti K."/>
            <person name="Andreopoulos B."/>
            <person name="Lipzen A."/>
            <person name="Chen C."/>
            <person name="Yanf M."/>
            <person name="Daum C."/>
            <person name="Ng V."/>
            <person name="Clum A."/>
            <person name="Steindorff A."/>
            <person name="Ohm R."/>
            <person name="Martin F."/>
            <person name="Silar P."/>
            <person name="Natvig D."/>
            <person name="Lalanne C."/>
            <person name="Gautier V."/>
            <person name="Ament-Velasquez S.L."/>
            <person name="Kruys A."/>
            <person name="Hutchinson M.I."/>
            <person name="Powell A.J."/>
            <person name="Barry K."/>
            <person name="Miller A.N."/>
            <person name="Grigoriev I.V."/>
            <person name="Debuchy R."/>
            <person name="Gladieux P."/>
            <person name="Thoren M.H."/>
            <person name="Johannesson H."/>
        </authorList>
    </citation>
    <scope>NUCLEOTIDE SEQUENCE</scope>
    <source>
        <strain evidence="6">CBS 606.72</strain>
    </source>
</reference>
<accession>A0AA40C3S4</accession>
<proteinExistence type="predicted"/>
<evidence type="ECO:0000256" key="4">
    <source>
        <dbReference type="ARBA" id="ARBA00023136"/>
    </source>
</evidence>
<dbReference type="PANTHER" id="PTHR35371:SF1">
    <property type="entry name" value="BLR7753 PROTEIN"/>
    <property type="match status" value="1"/>
</dbReference>
<evidence type="ECO:0000313" key="7">
    <source>
        <dbReference type="Proteomes" id="UP001175000"/>
    </source>
</evidence>
<evidence type="ECO:0000256" key="5">
    <source>
        <dbReference type="SAM" id="Phobius"/>
    </source>
</evidence>
<dbReference type="Proteomes" id="UP001175000">
    <property type="component" value="Unassembled WGS sequence"/>
</dbReference>
<gene>
    <name evidence="6" type="ORF">B0T14DRAFT_515858</name>
</gene>
<evidence type="ECO:0000313" key="6">
    <source>
        <dbReference type="EMBL" id="KAK0623303.1"/>
    </source>
</evidence>
<comment type="subcellular location">
    <subcellularLocation>
        <location evidence="1">Membrane</location>
    </subcellularLocation>
</comment>
<dbReference type="InterPro" id="IPR023352">
    <property type="entry name" value="MAPEG-like_dom_sf"/>
</dbReference>
<organism evidence="6 7">
    <name type="scientific">Immersiella caudata</name>
    <dbReference type="NCBI Taxonomy" id="314043"/>
    <lineage>
        <taxon>Eukaryota</taxon>
        <taxon>Fungi</taxon>
        <taxon>Dikarya</taxon>
        <taxon>Ascomycota</taxon>
        <taxon>Pezizomycotina</taxon>
        <taxon>Sordariomycetes</taxon>
        <taxon>Sordariomycetidae</taxon>
        <taxon>Sordariales</taxon>
        <taxon>Lasiosphaeriaceae</taxon>
        <taxon>Immersiella</taxon>
    </lineage>
</organism>
<dbReference type="GO" id="GO:0016020">
    <property type="term" value="C:membrane"/>
    <property type="evidence" value="ECO:0007669"/>
    <property type="project" value="UniProtKB-SubCell"/>
</dbReference>
<dbReference type="EMBL" id="JAULSU010000003">
    <property type="protein sequence ID" value="KAK0623303.1"/>
    <property type="molecule type" value="Genomic_DNA"/>
</dbReference>
<dbReference type="Pfam" id="PF01124">
    <property type="entry name" value="MAPEG"/>
    <property type="match status" value="1"/>
</dbReference>
<sequence>MASLLSLNLSYYTIPAAFLVAFLPHAYASIIAGKNYDLANPRKTLTHVEKDNSLPKPILRRIQRGEAASANGLETIGIYAAGVVAANVAGVPKDTLNSMTLGYLASRVVYNWVYVFAQDNSRVAPLRSLVWFVGVGLLTGLWVKAGNALNV</sequence>
<evidence type="ECO:0000256" key="3">
    <source>
        <dbReference type="ARBA" id="ARBA00022989"/>
    </source>
</evidence>
<evidence type="ECO:0000256" key="2">
    <source>
        <dbReference type="ARBA" id="ARBA00022692"/>
    </source>
</evidence>
<keyword evidence="2 5" id="KW-0812">Transmembrane</keyword>
<feature type="transmembrane region" description="Helical" evidence="5">
    <location>
        <begin position="128"/>
        <end position="145"/>
    </location>
</feature>
<dbReference type="SUPFAM" id="SSF161084">
    <property type="entry name" value="MAPEG domain-like"/>
    <property type="match status" value="1"/>
</dbReference>
<feature type="transmembrane region" description="Helical" evidence="5">
    <location>
        <begin position="12"/>
        <end position="33"/>
    </location>
</feature>
<name>A0AA40C3S4_9PEZI</name>